<dbReference type="InterPro" id="IPR000276">
    <property type="entry name" value="GPCR_Rhodpsn"/>
</dbReference>
<dbReference type="AlphaFoldDB" id="A0AAD9K173"/>
<dbReference type="Proteomes" id="UP001208570">
    <property type="component" value="Unassembled WGS sequence"/>
</dbReference>
<feature type="domain" description="G-protein coupled receptors family 1 profile" evidence="6">
    <location>
        <begin position="98"/>
        <end position="356"/>
    </location>
</feature>
<evidence type="ECO:0000259" key="6">
    <source>
        <dbReference type="PROSITE" id="PS50262"/>
    </source>
</evidence>
<comment type="caution">
    <text evidence="7">The sequence shown here is derived from an EMBL/GenBank/DDBJ whole genome shotgun (WGS) entry which is preliminary data.</text>
</comment>
<accession>A0AAD9K173</accession>
<evidence type="ECO:0000256" key="5">
    <source>
        <dbReference type="SAM" id="Phobius"/>
    </source>
</evidence>
<feature type="transmembrane region" description="Helical" evidence="5">
    <location>
        <begin position="162"/>
        <end position="184"/>
    </location>
</feature>
<dbReference type="SUPFAM" id="SSF81321">
    <property type="entry name" value="Family A G protein-coupled receptor-like"/>
    <property type="match status" value="1"/>
</dbReference>
<proteinExistence type="predicted"/>
<organism evidence="7 8">
    <name type="scientific">Paralvinella palmiformis</name>
    <dbReference type="NCBI Taxonomy" id="53620"/>
    <lineage>
        <taxon>Eukaryota</taxon>
        <taxon>Metazoa</taxon>
        <taxon>Spiralia</taxon>
        <taxon>Lophotrochozoa</taxon>
        <taxon>Annelida</taxon>
        <taxon>Polychaeta</taxon>
        <taxon>Sedentaria</taxon>
        <taxon>Canalipalpata</taxon>
        <taxon>Terebellida</taxon>
        <taxon>Terebelliformia</taxon>
        <taxon>Alvinellidae</taxon>
        <taxon>Paralvinella</taxon>
    </lineage>
</organism>
<dbReference type="PANTHER" id="PTHR46641:SF25">
    <property type="entry name" value="CNMAMIDE RECEPTOR-RELATED"/>
    <property type="match status" value="1"/>
</dbReference>
<evidence type="ECO:0000256" key="2">
    <source>
        <dbReference type="ARBA" id="ARBA00022692"/>
    </source>
</evidence>
<dbReference type="Gene3D" id="1.20.1070.10">
    <property type="entry name" value="Rhodopsin 7-helix transmembrane proteins"/>
    <property type="match status" value="1"/>
</dbReference>
<evidence type="ECO:0000313" key="7">
    <source>
        <dbReference type="EMBL" id="KAK2162972.1"/>
    </source>
</evidence>
<name>A0AAD9K173_9ANNE</name>
<feature type="transmembrane region" description="Helical" evidence="5">
    <location>
        <begin position="118"/>
        <end position="142"/>
    </location>
</feature>
<comment type="subcellular location">
    <subcellularLocation>
        <location evidence="1">Membrane</location>
    </subcellularLocation>
</comment>
<keyword evidence="4 5" id="KW-0472">Membrane</keyword>
<keyword evidence="2 5" id="KW-0812">Transmembrane</keyword>
<dbReference type="GO" id="GO:0004930">
    <property type="term" value="F:G protein-coupled receptor activity"/>
    <property type="evidence" value="ECO:0007669"/>
    <property type="project" value="InterPro"/>
</dbReference>
<protein>
    <recommendedName>
        <fullName evidence="6">G-protein coupled receptors family 1 profile domain-containing protein</fullName>
    </recommendedName>
</protein>
<feature type="transmembrane region" description="Helical" evidence="5">
    <location>
        <begin position="335"/>
        <end position="363"/>
    </location>
</feature>
<sequence>MASYLAPYHNDTANLTIGADSTAPIGTDNTAPIGTDNTAPETYGSNHTSSLSAMPPTYSCENVTLFNEYFTYCSGEFQAISSIKLYSLPLFVVVGSIGNMACFAVLSQKNAMKSSMSFYMAALMILHTAVLYMGCGLEWYSFVTHKIHFLHTVDWFCRFFNFSFSVIRCAAWWILVAMTIDCYLDVWCPVKAQYMCTLFIAKFITTSIFVWLVSLHVHAMWIYEVKNGMCMLDTSRQDFETIVWPWITAIFSHYLPILLVLIFVVLVGVGSLVNQNCCDNNANNQKRFTRLTTIMAIIFLSTTLPTIIMNFIDQSQPLWQISNDPRHWKKHSQYILWQVIFSTLESFYVSFCFLLFFLVFPALRSELRNLLRNMTCCQPRSRDNLLNANNEQLMEINNVKSECPQNNRTTLV</sequence>
<dbReference type="EMBL" id="JAODUP010000088">
    <property type="protein sequence ID" value="KAK2162972.1"/>
    <property type="molecule type" value="Genomic_DNA"/>
</dbReference>
<dbReference type="InterPro" id="IPR017452">
    <property type="entry name" value="GPCR_Rhodpsn_7TM"/>
</dbReference>
<keyword evidence="8" id="KW-1185">Reference proteome</keyword>
<keyword evidence="3 5" id="KW-1133">Transmembrane helix</keyword>
<evidence type="ECO:0000256" key="1">
    <source>
        <dbReference type="ARBA" id="ARBA00004370"/>
    </source>
</evidence>
<dbReference type="InterPro" id="IPR052954">
    <property type="entry name" value="GPCR-Ligand_Int"/>
</dbReference>
<evidence type="ECO:0000256" key="3">
    <source>
        <dbReference type="ARBA" id="ARBA00022989"/>
    </source>
</evidence>
<feature type="transmembrane region" description="Helical" evidence="5">
    <location>
        <begin position="86"/>
        <end position="106"/>
    </location>
</feature>
<evidence type="ECO:0000256" key="4">
    <source>
        <dbReference type="ARBA" id="ARBA00023136"/>
    </source>
</evidence>
<evidence type="ECO:0000313" key="8">
    <source>
        <dbReference type="Proteomes" id="UP001208570"/>
    </source>
</evidence>
<dbReference type="PROSITE" id="PS50262">
    <property type="entry name" value="G_PROTEIN_RECEP_F1_2"/>
    <property type="match status" value="1"/>
</dbReference>
<feature type="transmembrane region" description="Helical" evidence="5">
    <location>
        <begin position="196"/>
        <end position="223"/>
    </location>
</feature>
<feature type="transmembrane region" description="Helical" evidence="5">
    <location>
        <begin position="291"/>
        <end position="312"/>
    </location>
</feature>
<dbReference type="PANTHER" id="PTHR46641">
    <property type="entry name" value="FMRFAMIDE RECEPTOR-RELATED"/>
    <property type="match status" value="1"/>
</dbReference>
<dbReference type="GO" id="GO:0016020">
    <property type="term" value="C:membrane"/>
    <property type="evidence" value="ECO:0007669"/>
    <property type="project" value="UniProtKB-SubCell"/>
</dbReference>
<feature type="transmembrane region" description="Helical" evidence="5">
    <location>
        <begin position="243"/>
        <end position="270"/>
    </location>
</feature>
<dbReference type="Pfam" id="PF00001">
    <property type="entry name" value="7tm_1"/>
    <property type="match status" value="1"/>
</dbReference>
<reference evidence="7" key="1">
    <citation type="journal article" date="2023" name="Mol. Biol. Evol.">
        <title>Third-Generation Sequencing Reveals the Adaptive Role of the Epigenome in Three Deep-Sea Polychaetes.</title>
        <authorList>
            <person name="Perez M."/>
            <person name="Aroh O."/>
            <person name="Sun Y."/>
            <person name="Lan Y."/>
            <person name="Juniper S.K."/>
            <person name="Young C.R."/>
            <person name="Angers B."/>
            <person name="Qian P.Y."/>
        </authorList>
    </citation>
    <scope>NUCLEOTIDE SEQUENCE</scope>
    <source>
        <strain evidence="7">P08H-3</strain>
    </source>
</reference>
<gene>
    <name evidence="7" type="ORF">LSH36_88g01000</name>
</gene>